<evidence type="ECO:0000256" key="5">
    <source>
        <dbReference type="ARBA" id="ARBA00023002"/>
    </source>
</evidence>
<dbReference type="GO" id="GO:0004601">
    <property type="term" value="F:peroxidase activity"/>
    <property type="evidence" value="ECO:0007669"/>
    <property type="project" value="UniProtKB-KW"/>
</dbReference>
<dbReference type="PRINTS" id="PR00458">
    <property type="entry name" value="PEROXIDASE"/>
</dbReference>
<keyword evidence="2 12" id="KW-0575">Peroxidase</keyword>
<evidence type="ECO:0000259" key="13">
    <source>
        <dbReference type="PROSITE" id="PS50873"/>
    </source>
</evidence>
<keyword evidence="11" id="KW-1015">Disulfide bond</keyword>
<dbReference type="Proteomes" id="UP001172155">
    <property type="component" value="Unassembled WGS sequence"/>
</dbReference>
<feature type="domain" description="Plant heme peroxidase family profile" evidence="13">
    <location>
        <begin position="101"/>
        <end position="214"/>
    </location>
</feature>
<accession>A0AA40KA67</accession>
<feature type="binding site" evidence="9">
    <location>
        <position position="232"/>
    </location>
    <ligand>
        <name>Ca(2+)</name>
        <dbReference type="ChEBI" id="CHEBI:29108"/>
        <label>2</label>
    </ligand>
</feature>
<feature type="disulfide bond" evidence="11">
    <location>
        <begin position="53"/>
        <end position="308"/>
    </location>
</feature>
<dbReference type="EMBL" id="JAUKUD010000002">
    <property type="protein sequence ID" value="KAK0751784.1"/>
    <property type="molecule type" value="Genomic_DNA"/>
</dbReference>
<feature type="binding site" evidence="9">
    <location>
        <position position="101"/>
    </location>
    <ligand>
        <name>Ca(2+)</name>
        <dbReference type="ChEBI" id="CHEBI:29108"/>
        <label>1</label>
    </ligand>
</feature>
<keyword evidence="3 9" id="KW-0349">Heme</keyword>
<dbReference type="InterPro" id="IPR001621">
    <property type="entry name" value="Ligninase"/>
</dbReference>
<feature type="binding site" description="axial binding residue" evidence="9">
    <location>
        <position position="212"/>
    </location>
    <ligand>
        <name>heme b</name>
        <dbReference type="ChEBI" id="CHEBI:60344"/>
    </ligand>
    <ligandPart>
        <name>Fe</name>
        <dbReference type="ChEBI" id="CHEBI:18248"/>
    </ligandPart>
</feature>
<feature type="binding site" evidence="9">
    <location>
        <position position="213"/>
    </location>
    <ligand>
        <name>Ca(2+)</name>
        <dbReference type="ChEBI" id="CHEBI:29108"/>
        <label>2</label>
    </ligand>
</feature>
<dbReference type="SUPFAM" id="SSF48113">
    <property type="entry name" value="Heme-dependent peroxidases"/>
    <property type="match status" value="1"/>
</dbReference>
<dbReference type="InterPro" id="IPR010255">
    <property type="entry name" value="Haem_peroxidase_sf"/>
</dbReference>
<sequence>ELIGDLAHLSPVDLTPVGARVRNILLGYESAESDEINYSVPPLNSGPCAQDTCCVWWYIVDEMVRLFSSPSGRCTNPARGAIRLGFHDAAGWSKSRGKGGGADGSIVLAPEERERPLNKGLQEIIKRVEGWHQRWGGYGISMADLIQMAATVGTVVCPLGPRIRTFVGRRDNNVPAPDGLLPSVNFDADRLINLFLDKTIQPHGLAALLGAHSVSQQRFVDPARTGDPQDSTPGVLDTTFYGETFGHAPPRVFKFQSDIILSEDPRVYPAFRGFVGEQGQGPWRAAFAREFVRVSLLGVHNINNLTDCTWVLP</sequence>
<evidence type="ECO:0000256" key="1">
    <source>
        <dbReference type="ARBA" id="ARBA00006089"/>
    </source>
</evidence>
<dbReference type="PANTHER" id="PTHR31356">
    <property type="entry name" value="THYLAKOID LUMENAL 29 KDA PROTEIN, CHLOROPLASTIC-RELATED"/>
    <property type="match status" value="1"/>
</dbReference>
<dbReference type="GO" id="GO:0034599">
    <property type="term" value="P:cellular response to oxidative stress"/>
    <property type="evidence" value="ECO:0007669"/>
    <property type="project" value="InterPro"/>
</dbReference>
<dbReference type="GO" id="GO:0000302">
    <property type="term" value="P:response to reactive oxygen species"/>
    <property type="evidence" value="ECO:0007669"/>
    <property type="project" value="TreeGrafter"/>
</dbReference>
<evidence type="ECO:0000256" key="7">
    <source>
        <dbReference type="ARBA" id="ARBA00023180"/>
    </source>
</evidence>
<comment type="cofactor">
    <cofactor evidence="9 12">
        <name>Ca(2+)</name>
        <dbReference type="ChEBI" id="CHEBI:29108"/>
    </cofactor>
    <text evidence="9 12">Binds 2 calcium ions per subunit.</text>
</comment>
<dbReference type="Pfam" id="PF00141">
    <property type="entry name" value="peroxidase"/>
    <property type="match status" value="1"/>
</dbReference>
<keyword evidence="5 12" id="KW-0560">Oxidoreductase</keyword>
<feature type="binding site" evidence="9">
    <location>
        <position position="88"/>
    </location>
    <ligand>
        <name>Ca(2+)</name>
        <dbReference type="ChEBI" id="CHEBI:29108"/>
        <label>1</label>
    </ligand>
</feature>
<dbReference type="InterPro" id="IPR019794">
    <property type="entry name" value="Peroxidases_AS"/>
</dbReference>
<comment type="cofactor">
    <cofactor evidence="9">
        <name>heme b</name>
        <dbReference type="ChEBI" id="CHEBI:60344"/>
    </cofactor>
    <text evidence="9">Binds 1 heme b (iron(II)-protoporphyrin IX) group per subunit.</text>
</comment>
<feature type="non-terminal residue" evidence="14">
    <location>
        <position position="1"/>
    </location>
</feature>
<feature type="binding site" evidence="9">
    <location>
        <position position="103"/>
    </location>
    <ligand>
        <name>Ca(2+)</name>
        <dbReference type="ChEBI" id="CHEBI:29108"/>
        <label>1</label>
    </ligand>
</feature>
<keyword evidence="15" id="KW-1185">Reference proteome</keyword>
<feature type="site" description="Transition state stabilizer" evidence="10">
    <location>
        <position position="83"/>
    </location>
</feature>
<name>A0AA40KA67_9PEZI</name>
<dbReference type="Gene3D" id="1.10.520.10">
    <property type="match status" value="1"/>
</dbReference>
<dbReference type="Gene3D" id="1.10.420.10">
    <property type="entry name" value="Peroxidase, domain 2"/>
    <property type="match status" value="1"/>
</dbReference>
<dbReference type="PRINTS" id="PR00462">
    <property type="entry name" value="LIGNINASE"/>
</dbReference>
<dbReference type="EC" id="1.11.1.-" evidence="12"/>
<protein>
    <recommendedName>
        <fullName evidence="12">Peroxidase</fullName>
        <ecNumber evidence="12">1.11.1.-</ecNumber>
    </recommendedName>
</protein>
<dbReference type="GO" id="GO:0042744">
    <property type="term" value="P:hydrogen peroxide catabolic process"/>
    <property type="evidence" value="ECO:0007669"/>
    <property type="project" value="TreeGrafter"/>
</dbReference>
<dbReference type="PROSITE" id="PS00436">
    <property type="entry name" value="PEROXIDASE_2"/>
    <property type="match status" value="1"/>
</dbReference>
<evidence type="ECO:0000256" key="4">
    <source>
        <dbReference type="ARBA" id="ARBA00022723"/>
    </source>
</evidence>
<keyword evidence="4 9" id="KW-0479">Metal-binding</keyword>
<evidence type="ECO:0000256" key="3">
    <source>
        <dbReference type="ARBA" id="ARBA00022617"/>
    </source>
</evidence>
<proteinExistence type="inferred from homology"/>
<keyword evidence="6 9" id="KW-0408">Iron</keyword>
<dbReference type="PROSITE" id="PS50873">
    <property type="entry name" value="PEROXIDASE_4"/>
    <property type="match status" value="1"/>
</dbReference>
<keyword evidence="7" id="KW-0325">Glycoprotein</keyword>
<dbReference type="GO" id="GO:0046872">
    <property type="term" value="F:metal ion binding"/>
    <property type="evidence" value="ECO:0007669"/>
    <property type="project" value="UniProtKB-UniRule"/>
</dbReference>
<feature type="disulfide bond" evidence="11">
    <location>
        <begin position="74"/>
        <end position="157"/>
    </location>
</feature>
<dbReference type="GO" id="GO:0020037">
    <property type="term" value="F:heme binding"/>
    <property type="evidence" value="ECO:0007669"/>
    <property type="project" value="UniProtKB-UniRule"/>
</dbReference>
<feature type="binding site" evidence="9">
    <location>
        <position position="105"/>
    </location>
    <ligand>
        <name>Ca(2+)</name>
        <dbReference type="ChEBI" id="CHEBI:29108"/>
        <label>1</label>
    </ligand>
</feature>
<feature type="active site" description="Proton acceptor" evidence="8">
    <location>
        <position position="87"/>
    </location>
</feature>
<evidence type="ECO:0000256" key="6">
    <source>
        <dbReference type="ARBA" id="ARBA00023004"/>
    </source>
</evidence>
<evidence type="ECO:0000313" key="14">
    <source>
        <dbReference type="EMBL" id="KAK0751784.1"/>
    </source>
</evidence>
<feature type="binding site" evidence="9">
    <location>
        <position position="230"/>
    </location>
    <ligand>
        <name>Ca(2+)</name>
        <dbReference type="ChEBI" id="CHEBI:29108"/>
        <label>2</label>
    </ligand>
</feature>
<gene>
    <name evidence="14" type="ORF">B0T18DRAFT_289729</name>
</gene>
<dbReference type="InterPro" id="IPR044831">
    <property type="entry name" value="Ccp1-like"/>
</dbReference>
<dbReference type="AlphaFoldDB" id="A0AA40KA67"/>
<keyword evidence="9 12" id="KW-0106">Calcium</keyword>
<evidence type="ECO:0000313" key="15">
    <source>
        <dbReference type="Proteomes" id="UP001172155"/>
    </source>
</evidence>
<comment type="similarity">
    <text evidence="1 12">Belongs to the peroxidase family. Ligninase subfamily.</text>
</comment>
<evidence type="ECO:0000256" key="12">
    <source>
        <dbReference type="RuleBase" id="RU363051"/>
    </source>
</evidence>
<dbReference type="InterPro" id="IPR002016">
    <property type="entry name" value="Haem_peroxidase"/>
</dbReference>
<feature type="binding site" evidence="9">
    <location>
        <position position="237"/>
    </location>
    <ligand>
        <name>Ca(2+)</name>
        <dbReference type="ChEBI" id="CHEBI:29108"/>
        <label>2</label>
    </ligand>
</feature>
<reference evidence="14" key="1">
    <citation type="submission" date="2023-06" db="EMBL/GenBank/DDBJ databases">
        <title>Genome-scale phylogeny and comparative genomics of the fungal order Sordariales.</title>
        <authorList>
            <consortium name="Lawrence Berkeley National Laboratory"/>
            <person name="Hensen N."/>
            <person name="Bonometti L."/>
            <person name="Westerberg I."/>
            <person name="Brannstrom I.O."/>
            <person name="Guillou S."/>
            <person name="Cros-Aarteil S."/>
            <person name="Calhoun S."/>
            <person name="Haridas S."/>
            <person name="Kuo A."/>
            <person name="Mondo S."/>
            <person name="Pangilinan J."/>
            <person name="Riley R."/>
            <person name="LaButti K."/>
            <person name="Andreopoulos B."/>
            <person name="Lipzen A."/>
            <person name="Chen C."/>
            <person name="Yanf M."/>
            <person name="Daum C."/>
            <person name="Ng V."/>
            <person name="Clum A."/>
            <person name="Steindorff A."/>
            <person name="Ohm R."/>
            <person name="Martin F."/>
            <person name="Silar P."/>
            <person name="Natvig D."/>
            <person name="Lalanne C."/>
            <person name="Gautier V."/>
            <person name="Ament-velasquez S.L."/>
            <person name="Kruys A."/>
            <person name="Hutchinson M.I."/>
            <person name="Powell A.J."/>
            <person name="Barry K."/>
            <person name="Miller A.N."/>
            <person name="Grigoriev I.V."/>
            <person name="Debuchy R."/>
            <person name="Gladieux P."/>
            <person name="Thoren M.H."/>
            <person name="Johannesson H."/>
        </authorList>
    </citation>
    <scope>NUCLEOTIDE SEQUENCE</scope>
    <source>
        <strain evidence="14">SMH3187-1</strain>
    </source>
</reference>
<feature type="non-terminal residue" evidence="14">
    <location>
        <position position="313"/>
    </location>
</feature>
<comment type="caution">
    <text evidence="14">The sequence shown here is derived from an EMBL/GenBank/DDBJ whole genome shotgun (WGS) entry which is preliminary data.</text>
</comment>
<evidence type="ECO:0000256" key="2">
    <source>
        <dbReference type="ARBA" id="ARBA00022559"/>
    </source>
</evidence>
<evidence type="ECO:0000256" key="9">
    <source>
        <dbReference type="PIRSR" id="PIRSR601621-2"/>
    </source>
</evidence>
<organism evidence="14 15">
    <name type="scientific">Schizothecium vesticola</name>
    <dbReference type="NCBI Taxonomy" id="314040"/>
    <lineage>
        <taxon>Eukaryota</taxon>
        <taxon>Fungi</taxon>
        <taxon>Dikarya</taxon>
        <taxon>Ascomycota</taxon>
        <taxon>Pezizomycotina</taxon>
        <taxon>Sordariomycetes</taxon>
        <taxon>Sordariomycetidae</taxon>
        <taxon>Sordariales</taxon>
        <taxon>Schizotheciaceae</taxon>
        <taxon>Schizothecium</taxon>
    </lineage>
</organism>
<dbReference type="PANTHER" id="PTHR31356:SF66">
    <property type="entry name" value="CATALASE-PEROXIDASE"/>
    <property type="match status" value="1"/>
</dbReference>
<evidence type="ECO:0000256" key="8">
    <source>
        <dbReference type="PIRSR" id="PIRSR601621-1"/>
    </source>
</evidence>
<evidence type="ECO:0000256" key="11">
    <source>
        <dbReference type="PIRSR" id="PIRSR601621-4"/>
    </source>
</evidence>
<evidence type="ECO:0000256" key="10">
    <source>
        <dbReference type="PIRSR" id="PIRSR601621-3"/>
    </source>
</evidence>